<evidence type="ECO:0008006" key="6">
    <source>
        <dbReference type="Google" id="ProtNLM"/>
    </source>
</evidence>
<dbReference type="InterPro" id="IPR036322">
    <property type="entry name" value="WD40_repeat_dom_sf"/>
</dbReference>
<reference evidence="4" key="1">
    <citation type="submission" date="2020-11" db="EMBL/GenBank/DDBJ databases">
        <authorList>
            <consortium name="DOE Joint Genome Institute"/>
            <person name="Ahrendt S."/>
            <person name="Riley R."/>
            <person name="Andreopoulos W."/>
            <person name="Labutti K."/>
            <person name="Pangilinan J."/>
            <person name="Ruiz-Duenas F.J."/>
            <person name="Barrasa J.M."/>
            <person name="Sanchez-Garcia M."/>
            <person name="Camarero S."/>
            <person name="Miyauchi S."/>
            <person name="Serrano A."/>
            <person name="Linde D."/>
            <person name="Babiker R."/>
            <person name="Drula E."/>
            <person name="Ayuso-Fernandez I."/>
            <person name="Pacheco R."/>
            <person name="Padilla G."/>
            <person name="Ferreira P."/>
            <person name="Barriuso J."/>
            <person name="Kellner H."/>
            <person name="Castanera R."/>
            <person name="Alfaro M."/>
            <person name="Ramirez L."/>
            <person name="Pisabarro A.G."/>
            <person name="Kuo A."/>
            <person name="Tritt A."/>
            <person name="Lipzen A."/>
            <person name="He G."/>
            <person name="Yan M."/>
            <person name="Ng V."/>
            <person name="Cullen D."/>
            <person name="Martin F."/>
            <person name="Rosso M.-N."/>
            <person name="Henrissat B."/>
            <person name="Hibbett D."/>
            <person name="Martinez A.T."/>
            <person name="Grigoriev I.V."/>
        </authorList>
    </citation>
    <scope>NUCLEOTIDE SEQUENCE</scope>
    <source>
        <strain evidence="4">MF-IS2</strain>
    </source>
</reference>
<dbReference type="EMBL" id="MU151066">
    <property type="protein sequence ID" value="KAF9452934.1"/>
    <property type="molecule type" value="Genomic_DNA"/>
</dbReference>
<dbReference type="InterPro" id="IPR052254">
    <property type="entry name" value="CUL4-DDB1_E3_ligase_receptor"/>
</dbReference>
<keyword evidence="2" id="KW-0677">Repeat</keyword>
<dbReference type="AlphaFoldDB" id="A0A9P6C979"/>
<gene>
    <name evidence="4" type="ORF">P691DRAFT_695941</name>
</gene>
<evidence type="ECO:0000256" key="1">
    <source>
        <dbReference type="ARBA" id="ARBA00022574"/>
    </source>
</evidence>
<dbReference type="InterPro" id="IPR015943">
    <property type="entry name" value="WD40/YVTN_repeat-like_dom_sf"/>
</dbReference>
<dbReference type="SUPFAM" id="SSF50978">
    <property type="entry name" value="WD40 repeat-like"/>
    <property type="match status" value="1"/>
</dbReference>
<feature type="region of interest" description="Disordered" evidence="3">
    <location>
        <begin position="26"/>
        <end position="51"/>
    </location>
</feature>
<dbReference type="Gene3D" id="2.130.10.10">
    <property type="entry name" value="YVTN repeat-like/Quinoprotein amine dehydrogenase"/>
    <property type="match status" value="1"/>
</dbReference>
<dbReference type="Proteomes" id="UP000807342">
    <property type="component" value="Unassembled WGS sequence"/>
</dbReference>
<protein>
    <recommendedName>
        <fullName evidence="6">WD40 repeat-like protein</fullName>
    </recommendedName>
</protein>
<keyword evidence="5" id="KW-1185">Reference proteome</keyword>
<sequence>MPILPRDLPGFYWDTERNRYFPINSNPATPIRKPQLPPSVQSTTPTHAPRRRSTWKTIELGKTSAFDHHRALRRHDLLHSHYAGTASLKEERLPIYGKITTFASTITDSGQRYRIVGDNQGWLYSDGDPDDAQDRWLKSNIDRASEVSSVNMSDSFSLATTTSSIRLQKLNDSVAIILSAKEFFHDVRCSHISNDNELVIGAQRCAVHIADFQQPRSRLLRTPSDVFSVTRQRDLVYAGTRSGSIHRFDLRVPDDRGIKNLFTNKPRSTVLHMQIVDGINFLTSYMDGQLLMYDIRYVRQSTPILQFSGHVNTYTPRLGIATDPDNGFVFAAGQDSRIRGWSLRTGDPLIPPTKSPSILPTSSYGADGNDENTDIGGNPLLAVFDSPVTTMQVTREETGACLWAGCGDTLYQFNLGCRDSGV</sequence>
<keyword evidence="1" id="KW-0853">WD repeat</keyword>
<organism evidence="4 5">
    <name type="scientific">Macrolepiota fuliginosa MF-IS2</name>
    <dbReference type="NCBI Taxonomy" id="1400762"/>
    <lineage>
        <taxon>Eukaryota</taxon>
        <taxon>Fungi</taxon>
        <taxon>Dikarya</taxon>
        <taxon>Basidiomycota</taxon>
        <taxon>Agaricomycotina</taxon>
        <taxon>Agaricomycetes</taxon>
        <taxon>Agaricomycetidae</taxon>
        <taxon>Agaricales</taxon>
        <taxon>Agaricineae</taxon>
        <taxon>Agaricaceae</taxon>
        <taxon>Macrolepiota</taxon>
    </lineage>
</organism>
<evidence type="ECO:0000256" key="2">
    <source>
        <dbReference type="ARBA" id="ARBA00022737"/>
    </source>
</evidence>
<accession>A0A9P6C979</accession>
<evidence type="ECO:0000256" key="3">
    <source>
        <dbReference type="SAM" id="MobiDB-lite"/>
    </source>
</evidence>
<comment type="caution">
    <text evidence="4">The sequence shown here is derived from an EMBL/GenBank/DDBJ whole genome shotgun (WGS) entry which is preliminary data.</text>
</comment>
<dbReference type="PANTHER" id="PTHR44472:SF1">
    <property type="entry name" value="DDB1 AND CUL4 ASSOCIATED FACTOR 4"/>
    <property type="match status" value="1"/>
</dbReference>
<dbReference type="OrthoDB" id="128867at2759"/>
<evidence type="ECO:0000313" key="5">
    <source>
        <dbReference type="Proteomes" id="UP000807342"/>
    </source>
</evidence>
<dbReference type="PANTHER" id="PTHR44472">
    <property type="entry name" value="DDB1- AND CUL4-ASSOCIATED FACTOR 4-RELATED"/>
    <property type="match status" value="1"/>
</dbReference>
<name>A0A9P6C979_9AGAR</name>
<evidence type="ECO:0000313" key="4">
    <source>
        <dbReference type="EMBL" id="KAF9452934.1"/>
    </source>
</evidence>
<dbReference type="Pfam" id="PF23761">
    <property type="entry name" value="Beta-prop_DCAF4"/>
    <property type="match status" value="1"/>
</dbReference>
<proteinExistence type="predicted"/>